<name>A0A512SYR7_9MICO</name>
<dbReference type="GO" id="GO:0005198">
    <property type="term" value="F:structural molecule activity"/>
    <property type="evidence" value="ECO:0007669"/>
    <property type="project" value="InterPro"/>
</dbReference>
<reference evidence="1 2" key="1">
    <citation type="submission" date="2019-07" db="EMBL/GenBank/DDBJ databases">
        <title>Whole genome shotgun sequence of Knoellia locipacati NBRC 109775.</title>
        <authorList>
            <person name="Hosoyama A."/>
            <person name="Uohara A."/>
            <person name="Ohji S."/>
            <person name="Ichikawa N."/>
        </authorList>
    </citation>
    <scope>NUCLEOTIDE SEQUENCE [LARGE SCALE GENOMIC DNA]</scope>
    <source>
        <strain evidence="1 2">NBRC 109775</strain>
    </source>
</reference>
<dbReference type="PANTHER" id="PTHR38009">
    <property type="entry name" value="CONSERVED HYPOTHETICAL PHAGE TAIL PROTEIN"/>
    <property type="match status" value="1"/>
</dbReference>
<comment type="caution">
    <text evidence="1">The sequence shown here is derived from an EMBL/GenBank/DDBJ whole genome shotgun (WGS) entry which is preliminary data.</text>
</comment>
<sequence length="147" mass="16013">MPGRREPEGAVGHSFGLELDGVRVAMLTEVTGLTVERDVIELREGGADGTQVVRQLPGRLKPGEVTVSRGLTVDQAFEQWMNDVTNDVAAARRNAAVLVLDRRGQRVATFTLSRAWPRKLEYAGLRAGAGEPLTERLTLVHEGIART</sequence>
<dbReference type="Pfam" id="PF06841">
    <property type="entry name" value="Phage_T4_gp19"/>
    <property type="match status" value="1"/>
</dbReference>
<organism evidence="1 2">
    <name type="scientific">Knoellia locipacati</name>
    <dbReference type="NCBI Taxonomy" id="882824"/>
    <lineage>
        <taxon>Bacteria</taxon>
        <taxon>Bacillati</taxon>
        <taxon>Actinomycetota</taxon>
        <taxon>Actinomycetes</taxon>
        <taxon>Micrococcales</taxon>
        <taxon>Intrasporangiaceae</taxon>
        <taxon>Knoellia</taxon>
    </lineage>
</organism>
<dbReference type="NCBIfam" id="TIGR02241">
    <property type="entry name" value="conserved hypothetical phage tail region protein"/>
    <property type="match status" value="1"/>
</dbReference>
<evidence type="ECO:0000313" key="2">
    <source>
        <dbReference type="Proteomes" id="UP000321793"/>
    </source>
</evidence>
<accession>A0A512SYR7</accession>
<dbReference type="PANTHER" id="PTHR38009:SF1">
    <property type="entry name" value="CONSERVED HYPOTHETICAL PHAGE TAIL PROTEIN"/>
    <property type="match status" value="1"/>
</dbReference>
<gene>
    <name evidence="1" type="ORF">KLO01_11450</name>
</gene>
<dbReference type="EMBL" id="BKBA01000003">
    <property type="protein sequence ID" value="GEQ13098.1"/>
    <property type="molecule type" value="Genomic_DNA"/>
</dbReference>
<dbReference type="Proteomes" id="UP000321793">
    <property type="component" value="Unassembled WGS sequence"/>
</dbReference>
<dbReference type="InterPro" id="IPR011747">
    <property type="entry name" value="CHP02241"/>
</dbReference>
<dbReference type="RefSeq" id="WP_147062921.1">
    <property type="nucleotide sequence ID" value="NZ_BAABDN010000001.1"/>
</dbReference>
<evidence type="ECO:0000313" key="1">
    <source>
        <dbReference type="EMBL" id="GEQ13098.1"/>
    </source>
</evidence>
<dbReference type="InterPro" id="IPR010667">
    <property type="entry name" value="Phage_T4_Gp19"/>
</dbReference>
<dbReference type="OrthoDB" id="3470895at2"/>
<keyword evidence="2" id="KW-1185">Reference proteome</keyword>
<proteinExistence type="predicted"/>
<dbReference type="AlphaFoldDB" id="A0A512SYR7"/>
<protein>
    <submittedName>
        <fullName evidence="1">Phage tail protein</fullName>
    </submittedName>
</protein>